<accession>A0A6A6SAD2</accession>
<proteinExistence type="predicted"/>
<name>A0A6A6SAD2_9PLEO</name>
<dbReference type="EMBL" id="MU006778">
    <property type="protein sequence ID" value="KAF2644816.1"/>
    <property type="molecule type" value="Genomic_DNA"/>
</dbReference>
<sequence>MTATDTPNQASSPGRSSDSLASSPSSSTAPLAAKIRGYYIEKDTSIDETTLLSEISDAWTNNPSLFLPLPSSPYHVPDIAAAKAMKSWIKLRRHIARVRDWLPNSTPLVIPKATAEREALRWMLHREVNEFLCKEVVMKKVEGRVEVLEAETVVVRLLVEFLGLKLDGEQGEVVRELEEGIVWVGKAVDRLLKGIYEDDDDD</sequence>
<keyword evidence="3" id="KW-1185">Reference proteome</keyword>
<protein>
    <submittedName>
        <fullName evidence="2">Uncharacterized protein</fullName>
    </submittedName>
</protein>
<dbReference type="AlphaFoldDB" id="A0A6A6SAD2"/>
<evidence type="ECO:0000313" key="2">
    <source>
        <dbReference type="EMBL" id="KAF2644816.1"/>
    </source>
</evidence>
<feature type="compositionally biased region" description="Low complexity" evidence="1">
    <location>
        <begin position="10"/>
        <end position="29"/>
    </location>
</feature>
<dbReference type="Proteomes" id="UP000799753">
    <property type="component" value="Unassembled WGS sequence"/>
</dbReference>
<reference evidence="2" key="1">
    <citation type="journal article" date="2020" name="Stud. Mycol.">
        <title>101 Dothideomycetes genomes: a test case for predicting lifestyles and emergence of pathogens.</title>
        <authorList>
            <person name="Haridas S."/>
            <person name="Albert R."/>
            <person name="Binder M."/>
            <person name="Bloem J."/>
            <person name="Labutti K."/>
            <person name="Salamov A."/>
            <person name="Andreopoulos B."/>
            <person name="Baker S."/>
            <person name="Barry K."/>
            <person name="Bills G."/>
            <person name="Bluhm B."/>
            <person name="Cannon C."/>
            <person name="Castanera R."/>
            <person name="Culley D."/>
            <person name="Daum C."/>
            <person name="Ezra D."/>
            <person name="Gonzalez J."/>
            <person name="Henrissat B."/>
            <person name="Kuo A."/>
            <person name="Liang C."/>
            <person name="Lipzen A."/>
            <person name="Lutzoni F."/>
            <person name="Magnuson J."/>
            <person name="Mondo S."/>
            <person name="Nolan M."/>
            <person name="Ohm R."/>
            <person name="Pangilinan J."/>
            <person name="Park H.-J."/>
            <person name="Ramirez L."/>
            <person name="Alfaro M."/>
            <person name="Sun H."/>
            <person name="Tritt A."/>
            <person name="Yoshinaga Y."/>
            <person name="Zwiers L.-H."/>
            <person name="Turgeon B."/>
            <person name="Goodwin S."/>
            <person name="Spatafora J."/>
            <person name="Crous P."/>
            <person name="Grigoriev I."/>
        </authorList>
    </citation>
    <scope>NUCLEOTIDE SEQUENCE</scope>
    <source>
        <strain evidence="2">CBS 473.64</strain>
    </source>
</reference>
<evidence type="ECO:0000313" key="3">
    <source>
        <dbReference type="Proteomes" id="UP000799753"/>
    </source>
</evidence>
<organism evidence="2 3">
    <name type="scientific">Massarina eburnea CBS 473.64</name>
    <dbReference type="NCBI Taxonomy" id="1395130"/>
    <lineage>
        <taxon>Eukaryota</taxon>
        <taxon>Fungi</taxon>
        <taxon>Dikarya</taxon>
        <taxon>Ascomycota</taxon>
        <taxon>Pezizomycotina</taxon>
        <taxon>Dothideomycetes</taxon>
        <taxon>Pleosporomycetidae</taxon>
        <taxon>Pleosporales</taxon>
        <taxon>Massarineae</taxon>
        <taxon>Massarinaceae</taxon>
        <taxon>Massarina</taxon>
    </lineage>
</organism>
<feature type="region of interest" description="Disordered" evidence="1">
    <location>
        <begin position="1"/>
        <end position="29"/>
    </location>
</feature>
<gene>
    <name evidence="2" type="ORF">P280DRAFT_476807</name>
</gene>
<evidence type="ECO:0000256" key="1">
    <source>
        <dbReference type="SAM" id="MobiDB-lite"/>
    </source>
</evidence>